<dbReference type="GO" id="GO:0043565">
    <property type="term" value="F:sequence-specific DNA binding"/>
    <property type="evidence" value="ECO:0007669"/>
    <property type="project" value="InterPro"/>
</dbReference>
<dbReference type="SUPFAM" id="SSF46689">
    <property type="entry name" value="Homeodomain-like"/>
    <property type="match status" value="1"/>
</dbReference>
<dbReference type="Gene3D" id="3.30.450.40">
    <property type="match status" value="1"/>
</dbReference>
<dbReference type="InterPro" id="IPR025944">
    <property type="entry name" value="Sigma_54_int_dom_CS"/>
</dbReference>
<dbReference type="Proteomes" id="UP000315003">
    <property type="component" value="Chromosome"/>
</dbReference>
<dbReference type="InterPro" id="IPR002078">
    <property type="entry name" value="Sigma_54_int"/>
</dbReference>
<keyword evidence="8" id="KW-1185">Reference proteome</keyword>
<dbReference type="InterPro" id="IPR029016">
    <property type="entry name" value="GAF-like_dom_sf"/>
</dbReference>
<keyword evidence="1" id="KW-0547">Nucleotide-binding</keyword>
<evidence type="ECO:0000259" key="6">
    <source>
        <dbReference type="PROSITE" id="PS50045"/>
    </source>
</evidence>
<dbReference type="Pfam" id="PF02954">
    <property type="entry name" value="HTH_8"/>
    <property type="match status" value="1"/>
</dbReference>
<dbReference type="InterPro" id="IPR009057">
    <property type="entry name" value="Homeodomain-like_sf"/>
</dbReference>
<proteinExistence type="predicted"/>
<dbReference type="OrthoDB" id="9761019at2"/>
<evidence type="ECO:0000256" key="5">
    <source>
        <dbReference type="ARBA" id="ARBA00023163"/>
    </source>
</evidence>
<dbReference type="InterPro" id="IPR003018">
    <property type="entry name" value="GAF"/>
</dbReference>
<sequence length="664" mass="72045">MALMSPPPSSSRQPQWLLAATKRLLDQLAVAPASSEPLLSELLNSFRQQASVAAVHVAVQATDAWTKRLSAPESAADSQSLSSAAESCLAEALDRECVTRQNEWLAAPISDTLQSSVLLVQLQAESPIEATALASEYLAALIAMVNQSDSDRLRIEQLAKVFSAAAHWYDDVDDTDGESSLLHKIADTAVELLHCQRASIFLWDKRRKKLIGRPAIGIEGDSLEVPDDAGVVGETLASGQIQIWNQGSDDESRVNRQVDQDLQFATQSLVAVPLIGRKGQTIGVFEALNKIDGGFHNNDAIVLTDLATHAAVAIETLRSQQSLTVSRDRLIQDAAGQSPLIGQHPAIEAIRQTAQRVAKTELSVLVLGSNGTGKEVVAKHLHYQSDRRSGPFTAVNCAALVESLLESELFGHEKGAFTDASSARMGQFEMANGGTLFLDEIGDMSPGGQAKLLRVLEQREVVRVGGSTPIPVDVRVIAATNQPLEDLIEQKRFRQDLFFRLNVVAVSLPDLKDRGEDVLVLAEHFLHHFCSQIGRRVPALNDSAKQALLGHSWPGNVRELRNTMERICYLTPDDQIRAADLQLTGANQAQPASPVGSVTHSALTPGIQAWPASLNEATRLFQIEQIRNTIAECGGNVTEAAEKLELHRSNLYRKMKQLGMDSEG</sequence>
<dbReference type="GO" id="GO:0006355">
    <property type="term" value="P:regulation of DNA-templated transcription"/>
    <property type="evidence" value="ECO:0007669"/>
    <property type="project" value="InterPro"/>
</dbReference>
<dbReference type="PROSITE" id="PS50045">
    <property type="entry name" value="SIGMA54_INTERACT_4"/>
    <property type="match status" value="1"/>
</dbReference>
<evidence type="ECO:0000256" key="4">
    <source>
        <dbReference type="ARBA" id="ARBA00023125"/>
    </source>
</evidence>
<evidence type="ECO:0000256" key="3">
    <source>
        <dbReference type="ARBA" id="ARBA00023015"/>
    </source>
</evidence>
<dbReference type="Pfam" id="PF13185">
    <property type="entry name" value="GAF_2"/>
    <property type="match status" value="1"/>
</dbReference>
<keyword evidence="4" id="KW-0238">DNA-binding</keyword>
<dbReference type="SUPFAM" id="SSF55781">
    <property type="entry name" value="GAF domain-like"/>
    <property type="match status" value="1"/>
</dbReference>
<keyword evidence="5" id="KW-0804">Transcription</keyword>
<dbReference type="Pfam" id="PF25601">
    <property type="entry name" value="AAA_lid_14"/>
    <property type="match status" value="1"/>
</dbReference>
<evidence type="ECO:0000256" key="2">
    <source>
        <dbReference type="ARBA" id="ARBA00022840"/>
    </source>
</evidence>
<dbReference type="FunFam" id="3.40.50.300:FF:000006">
    <property type="entry name" value="DNA-binding transcriptional regulator NtrC"/>
    <property type="match status" value="1"/>
</dbReference>
<dbReference type="PANTHER" id="PTHR32071:SF57">
    <property type="entry name" value="C4-DICARBOXYLATE TRANSPORT TRANSCRIPTIONAL REGULATORY PROTEIN DCTD"/>
    <property type="match status" value="1"/>
</dbReference>
<accession>A0A517T0C0</accession>
<dbReference type="InterPro" id="IPR003593">
    <property type="entry name" value="AAA+_ATPase"/>
</dbReference>
<protein>
    <submittedName>
        <fullName evidence="7">Nitrogen fixation protein VnfA</fullName>
    </submittedName>
</protein>
<reference evidence="7 8" key="1">
    <citation type="submission" date="2019-02" db="EMBL/GenBank/DDBJ databases">
        <title>Deep-cultivation of Planctomycetes and their phenomic and genomic characterization uncovers novel biology.</title>
        <authorList>
            <person name="Wiegand S."/>
            <person name="Jogler M."/>
            <person name="Boedeker C."/>
            <person name="Pinto D."/>
            <person name="Vollmers J."/>
            <person name="Rivas-Marin E."/>
            <person name="Kohn T."/>
            <person name="Peeters S.H."/>
            <person name="Heuer A."/>
            <person name="Rast P."/>
            <person name="Oberbeckmann S."/>
            <person name="Bunk B."/>
            <person name="Jeske O."/>
            <person name="Meyerdierks A."/>
            <person name="Storesund J.E."/>
            <person name="Kallscheuer N."/>
            <person name="Luecker S."/>
            <person name="Lage O.M."/>
            <person name="Pohl T."/>
            <person name="Merkel B.J."/>
            <person name="Hornburger P."/>
            <person name="Mueller R.-W."/>
            <person name="Bruemmer F."/>
            <person name="Labrenz M."/>
            <person name="Spormann A.M."/>
            <person name="Op den Camp H."/>
            <person name="Overmann J."/>
            <person name="Amann R."/>
            <person name="Jetten M.S.M."/>
            <person name="Mascher T."/>
            <person name="Medema M.H."/>
            <person name="Devos D.P."/>
            <person name="Kaster A.-K."/>
            <person name="Ovreas L."/>
            <person name="Rohde M."/>
            <person name="Galperin M.Y."/>
            <person name="Jogler C."/>
        </authorList>
    </citation>
    <scope>NUCLEOTIDE SEQUENCE [LARGE SCALE GENOMIC DNA]</scope>
    <source>
        <strain evidence="7 8">SV_7m_r</strain>
    </source>
</reference>
<dbReference type="Gene3D" id="1.10.10.60">
    <property type="entry name" value="Homeodomain-like"/>
    <property type="match status" value="1"/>
</dbReference>
<evidence type="ECO:0000256" key="1">
    <source>
        <dbReference type="ARBA" id="ARBA00022741"/>
    </source>
</evidence>
<dbReference type="Gene3D" id="1.10.8.60">
    <property type="match status" value="1"/>
</dbReference>
<dbReference type="PROSITE" id="PS00688">
    <property type="entry name" value="SIGMA54_INTERACT_3"/>
    <property type="match status" value="1"/>
</dbReference>
<organism evidence="7 8">
    <name type="scientific">Stieleria bergensis</name>
    <dbReference type="NCBI Taxonomy" id="2528025"/>
    <lineage>
        <taxon>Bacteria</taxon>
        <taxon>Pseudomonadati</taxon>
        <taxon>Planctomycetota</taxon>
        <taxon>Planctomycetia</taxon>
        <taxon>Pirellulales</taxon>
        <taxon>Pirellulaceae</taxon>
        <taxon>Stieleria</taxon>
    </lineage>
</organism>
<dbReference type="EMBL" id="CP036272">
    <property type="protein sequence ID" value="QDT61782.1"/>
    <property type="molecule type" value="Genomic_DNA"/>
</dbReference>
<dbReference type="InterPro" id="IPR027417">
    <property type="entry name" value="P-loop_NTPase"/>
</dbReference>
<dbReference type="PANTHER" id="PTHR32071">
    <property type="entry name" value="TRANSCRIPTIONAL REGULATORY PROTEIN"/>
    <property type="match status" value="1"/>
</dbReference>
<gene>
    <name evidence="7" type="primary">vnfA_2</name>
    <name evidence="7" type="ORF">SV7mr_43220</name>
</gene>
<dbReference type="CDD" id="cd00009">
    <property type="entry name" value="AAA"/>
    <property type="match status" value="1"/>
</dbReference>
<dbReference type="SMART" id="SM00065">
    <property type="entry name" value="GAF"/>
    <property type="match status" value="1"/>
</dbReference>
<name>A0A517T0C0_9BACT</name>
<dbReference type="GO" id="GO:0005524">
    <property type="term" value="F:ATP binding"/>
    <property type="evidence" value="ECO:0007669"/>
    <property type="project" value="UniProtKB-KW"/>
</dbReference>
<dbReference type="PRINTS" id="PR01590">
    <property type="entry name" value="HTHFIS"/>
</dbReference>
<dbReference type="Gene3D" id="3.40.50.300">
    <property type="entry name" value="P-loop containing nucleotide triphosphate hydrolases"/>
    <property type="match status" value="1"/>
</dbReference>
<feature type="domain" description="Sigma-54 factor interaction" evidence="6">
    <location>
        <begin position="340"/>
        <end position="569"/>
    </location>
</feature>
<evidence type="ECO:0000313" key="8">
    <source>
        <dbReference type="Proteomes" id="UP000315003"/>
    </source>
</evidence>
<dbReference type="Pfam" id="PF00158">
    <property type="entry name" value="Sigma54_activat"/>
    <property type="match status" value="1"/>
</dbReference>
<keyword evidence="2" id="KW-0067">ATP-binding</keyword>
<evidence type="ECO:0000313" key="7">
    <source>
        <dbReference type="EMBL" id="QDT61782.1"/>
    </source>
</evidence>
<dbReference type="PROSITE" id="PS00676">
    <property type="entry name" value="SIGMA54_INTERACT_2"/>
    <property type="match status" value="1"/>
</dbReference>
<dbReference type="InterPro" id="IPR002197">
    <property type="entry name" value="HTH_Fis"/>
</dbReference>
<keyword evidence="3" id="KW-0805">Transcription regulation</keyword>
<dbReference type="AlphaFoldDB" id="A0A517T0C0"/>
<dbReference type="InterPro" id="IPR025943">
    <property type="entry name" value="Sigma_54_int_dom_ATP-bd_2"/>
</dbReference>
<dbReference type="InterPro" id="IPR058031">
    <property type="entry name" value="AAA_lid_NorR"/>
</dbReference>
<dbReference type="SMART" id="SM00382">
    <property type="entry name" value="AAA"/>
    <property type="match status" value="1"/>
</dbReference>
<dbReference type="SUPFAM" id="SSF52540">
    <property type="entry name" value="P-loop containing nucleoside triphosphate hydrolases"/>
    <property type="match status" value="1"/>
</dbReference>